<feature type="compositionally biased region" description="Basic and acidic residues" evidence="9">
    <location>
        <begin position="1"/>
        <end position="13"/>
    </location>
</feature>
<dbReference type="InterPro" id="IPR035979">
    <property type="entry name" value="RBD_domain_sf"/>
</dbReference>
<dbReference type="PANTHER" id="PTHR14738">
    <property type="entry name" value="ZINC FINGER CCCH DOMAIN-CONTAINING PROTEIN 14"/>
    <property type="match status" value="1"/>
</dbReference>
<organism evidence="11">
    <name type="scientific">Anthurium amnicola</name>
    <dbReference type="NCBI Taxonomy" id="1678845"/>
    <lineage>
        <taxon>Eukaryota</taxon>
        <taxon>Viridiplantae</taxon>
        <taxon>Streptophyta</taxon>
        <taxon>Embryophyta</taxon>
        <taxon>Tracheophyta</taxon>
        <taxon>Spermatophyta</taxon>
        <taxon>Magnoliopsida</taxon>
        <taxon>Liliopsida</taxon>
        <taxon>Araceae</taxon>
        <taxon>Pothoideae</taxon>
        <taxon>Potheae</taxon>
        <taxon>Anthurium</taxon>
    </lineage>
</organism>
<dbReference type="Pfam" id="PF00076">
    <property type="entry name" value="RRM_1"/>
    <property type="match status" value="1"/>
</dbReference>
<keyword evidence="4" id="KW-0677">Repeat</keyword>
<dbReference type="InterPro" id="IPR040366">
    <property type="entry name" value="Nab2/ZC3H14"/>
</dbReference>
<feature type="domain" description="RRM" evidence="10">
    <location>
        <begin position="619"/>
        <end position="696"/>
    </location>
</feature>
<evidence type="ECO:0000256" key="9">
    <source>
        <dbReference type="SAM" id="MobiDB-lite"/>
    </source>
</evidence>
<feature type="region of interest" description="Disordered" evidence="9">
    <location>
        <begin position="1"/>
        <end position="38"/>
    </location>
</feature>
<feature type="compositionally biased region" description="Basic and acidic residues" evidence="9">
    <location>
        <begin position="458"/>
        <end position="472"/>
    </location>
</feature>
<dbReference type="PANTHER" id="PTHR14738:SF29">
    <property type="entry name" value="ZINC FINGER CCCH DOMAIN-CONTAINING PROTEIN 14"/>
    <property type="match status" value="1"/>
</dbReference>
<keyword evidence="8" id="KW-0694">RNA-binding</keyword>
<evidence type="ECO:0000256" key="2">
    <source>
        <dbReference type="ARBA" id="ARBA00008423"/>
    </source>
</evidence>
<evidence type="ECO:0000313" key="11">
    <source>
        <dbReference type="EMBL" id="JAT48438.1"/>
    </source>
</evidence>
<feature type="non-terminal residue" evidence="11">
    <location>
        <position position="1"/>
    </location>
</feature>
<feature type="compositionally biased region" description="Polar residues" evidence="9">
    <location>
        <begin position="473"/>
        <end position="493"/>
    </location>
</feature>
<dbReference type="InterPro" id="IPR000504">
    <property type="entry name" value="RRM_dom"/>
</dbReference>
<dbReference type="InterPro" id="IPR012677">
    <property type="entry name" value="Nucleotide-bd_a/b_plait_sf"/>
</dbReference>
<evidence type="ECO:0000256" key="5">
    <source>
        <dbReference type="ARBA" id="ARBA00022771"/>
    </source>
</evidence>
<feature type="compositionally biased region" description="Polar residues" evidence="9">
    <location>
        <begin position="717"/>
        <end position="732"/>
    </location>
</feature>
<comment type="subcellular location">
    <subcellularLocation>
        <location evidence="1">Nucleus</location>
    </subcellularLocation>
</comment>
<dbReference type="GO" id="GO:0008270">
    <property type="term" value="F:zinc ion binding"/>
    <property type="evidence" value="ECO:0007669"/>
    <property type="project" value="UniProtKB-KW"/>
</dbReference>
<evidence type="ECO:0000256" key="7">
    <source>
        <dbReference type="ARBA" id="ARBA00023242"/>
    </source>
</evidence>
<name>A0A1D1Y1B3_9ARAE</name>
<dbReference type="GO" id="GO:0043488">
    <property type="term" value="P:regulation of mRNA stability"/>
    <property type="evidence" value="ECO:0007669"/>
    <property type="project" value="InterPro"/>
</dbReference>
<evidence type="ECO:0000259" key="10">
    <source>
        <dbReference type="PROSITE" id="PS50102"/>
    </source>
</evidence>
<dbReference type="SMART" id="SM00360">
    <property type="entry name" value="RRM"/>
    <property type="match status" value="1"/>
</dbReference>
<feature type="compositionally biased region" description="Polar residues" evidence="9">
    <location>
        <begin position="292"/>
        <end position="301"/>
    </location>
</feature>
<accession>A0A1D1Y1B3</accession>
<dbReference type="GO" id="GO:0005737">
    <property type="term" value="C:cytoplasm"/>
    <property type="evidence" value="ECO:0007669"/>
    <property type="project" value="TreeGrafter"/>
</dbReference>
<keyword evidence="7" id="KW-0539">Nucleus</keyword>
<dbReference type="PROSITE" id="PS50102">
    <property type="entry name" value="RRM"/>
    <property type="match status" value="1"/>
</dbReference>
<evidence type="ECO:0000256" key="4">
    <source>
        <dbReference type="ARBA" id="ARBA00022737"/>
    </source>
</evidence>
<dbReference type="Gene3D" id="3.30.70.330">
    <property type="match status" value="1"/>
</dbReference>
<sequence>KVHAHEQPRAGLERKRRRTRVRSPAHTQRGGAAADRRGMEVPMGEEVVAAAALFASGPRSFRMDRRSAEAARLKDAVSRKLPDFLGNYTDDVLAEYIVVLVCNGKDRNQARDDLEAFLGDDSETFVAWLWRHLSEEASLLKVPTGILEQKADAMVAHSADLGKEQKNGALTDLQLQSAIISGIPLAKDGKLGSSNNISAPNSLCGLKVSEVVPRRSMGSAVLSNSLQEHARSIDRACGSNNGENCNFMVYKSTRVQSFEASVGSEQSLQLEDSYQKICSSKSNDTLRESPKQDPNTRNLRSVLTEDSHSRHQSSTKVDSGRMSPEASDSVSHQTLHPRGSVWDRLGKPREDTNVSMNERIHQHGMDAIKRRKLDQSVEELNKRRLAPPMNARLGKRVFGDTVSLENSHVRSVSSNNAAQHRELDCNIYIMDRGPVTSYSGKKRHFGDKDSRNGLAAFSDHRDSSHLEDKETSQKLQGPLSATSLPKQSSEQVTAENNVLSEAAYHSSKSVKFLQNLRPNDVSKLQARVEILVPTSAQVPAPVDRSVQAMPDSLSSPEHASANNKPVEDEVLNMKQRLHQIEREMLELRSKQASMNTDAKVLASQGPSLRNYPEEDADARTVYVTNVHFAATKDALSSHFAQCGPVVRVVLLTDAITGQPKGSAYIAFANKESADKAISLSGTSVFSRTLKVMRKADVPAGILAPTQAAGKPPRPWFSPQSHGKGSFQRQFSGHLQWRRDQVSDGEDSVSAPTTHALEASSAAE</sequence>
<dbReference type="GO" id="GO:0005634">
    <property type="term" value="C:nucleus"/>
    <property type="evidence" value="ECO:0007669"/>
    <property type="project" value="UniProtKB-SubCell"/>
</dbReference>
<keyword evidence="5" id="KW-0863">Zinc-finger</keyword>
<feature type="region of interest" description="Disordered" evidence="9">
    <location>
        <begin position="438"/>
        <end position="493"/>
    </location>
</feature>
<dbReference type="InterPro" id="IPR002483">
    <property type="entry name" value="PWI_dom"/>
</dbReference>
<dbReference type="GO" id="GO:0008143">
    <property type="term" value="F:poly(A) binding"/>
    <property type="evidence" value="ECO:0007669"/>
    <property type="project" value="InterPro"/>
</dbReference>
<protein>
    <submittedName>
        <fullName evidence="11">Polyadenylate-binding protein 2</fullName>
    </submittedName>
</protein>
<dbReference type="Gene3D" id="1.20.1390.10">
    <property type="entry name" value="PWI domain"/>
    <property type="match status" value="1"/>
</dbReference>
<comment type="similarity">
    <text evidence="2">Belongs to the ZC3H14 family.</text>
</comment>
<evidence type="ECO:0000256" key="6">
    <source>
        <dbReference type="ARBA" id="ARBA00022833"/>
    </source>
</evidence>
<evidence type="ECO:0000256" key="8">
    <source>
        <dbReference type="PROSITE-ProRule" id="PRU00176"/>
    </source>
</evidence>
<proteinExistence type="inferred from homology"/>
<feature type="compositionally biased region" description="Basic residues" evidence="9">
    <location>
        <begin position="14"/>
        <end position="23"/>
    </location>
</feature>
<gene>
    <name evidence="11" type="primary">pab2_6</name>
    <name evidence="11" type="ORF">g.45749</name>
</gene>
<keyword evidence="6" id="KW-0862">Zinc</keyword>
<feature type="region of interest" description="Disordered" evidence="9">
    <location>
        <begin position="280"/>
        <end position="350"/>
    </location>
</feature>
<dbReference type="EMBL" id="GDJX01019498">
    <property type="protein sequence ID" value="JAT48438.1"/>
    <property type="molecule type" value="Transcribed_RNA"/>
</dbReference>
<keyword evidence="3" id="KW-0479">Metal-binding</keyword>
<dbReference type="SUPFAM" id="SSF54928">
    <property type="entry name" value="RNA-binding domain, RBD"/>
    <property type="match status" value="1"/>
</dbReference>
<dbReference type="Pfam" id="PF01480">
    <property type="entry name" value="PWI"/>
    <property type="match status" value="1"/>
</dbReference>
<evidence type="ECO:0000256" key="3">
    <source>
        <dbReference type="ARBA" id="ARBA00022723"/>
    </source>
</evidence>
<evidence type="ECO:0000256" key="1">
    <source>
        <dbReference type="ARBA" id="ARBA00004123"/>
    </source>
</evidence>
<feature type="region of interest" description="Disordered" evidence="9">
    <location>
        <begin position="704"/>
        <end position="763"/>
    </location>
</feature>
<reference evidence="11" key="1">
    <citation type="submission" date="2015-07" db="EMBL/GenBank/DDBJ databases">
        <title>Transcriptome Assembly of Anthurium amnicola.</title>
        <authorList>
            <person name="Suzuki J."/>
        </authorList>
    </citation>
    <scope>NUCLEOTIDE SEQUENCE</scope>
</reference>
<dbReference type="AlphaFoldDB" id="A0A1D1Y1B3"/>